<keyword evidence="1" id="KW-0805">Transcription regulation</keyword>
<feature type="domain" description="NAC" evidence="6">
    <location>
        <begin position="21"/>
        <end position="170"/>
    </location>
</feature>
<keyword evidence="2" id="KW-0238">DNA-binding</keyword>
<dbReference type="GO" id="GO:0006355">
    <property type="term" value="P:regulation of DNA-templated transcription"/>
    <property type="evidence" value="ECO:0007669"/>
    <property type="project" value="InterPro"/>
</dbReference>
<evidence type="ECO:0000256" key="3">
    <source>
        <dbReference type="ARBA" id="ARBA00023163"/>
    </source>
</evidence>
<feature type="region of interest" description="Disordered" evidence="5">
    <location>
        <begin position="254"/>
        <end position="283"/>
    </location>
</feature>
<organism evidence="7 8">
    <name type="scientific">Cucurbita moschata</name>
    <name type="common">Winter crookneck squash</name>
    <name type="synonym">Cucurbita pepo var. moschata</name>
    <dbReference type="NCBI Taxonomy" id="3662"/>
    <lineage>
        <taxon>Eukaryota</taxon>
        <taxon>Viridiplantae</taxon>
        <taxon>Streptophyta</taxon>
        <taxon>Embryophyta</taxon>
        <taxon>Tracheophyta</taxon>
        <taxon>Spermatophyta</taxon>
        <taxon>Magnoliopsida</taxon>
        <taxon>eudicotyledons</taxon>
        <taxon>Gunneridae</taxon>
        <taxon>Pentapetalae</taxon>
        <taxon>rosids</taxon>
        <taxon>fabids</taxon>
        <taxon>Cucurbitales</taxon>
        <taxon>Cucurbitaceae</taxon>
        <taxon>Cucurbiteae</taxon>
        <taxon>Cucurbita</taxon>
    </lineage>
</organism>
<dbReference type="Proteomes" id="UP000504609">
    <property type="component" value="Unplaced"/>
</dbReference>
<dbReference type="Pfam" id="PF02365">
    <property type="entry name" value="NAM"/>
    <property type="match status" value="1"/>
</dbReference>
<dbReference type="GeneID" id="111446145"/>
<protein>
    <submittedName>
        <fullName evidence="8">Protein CUP-SHAPED COTYLEDON 3-like isoform X1</fullName>
    </submittedName>
</protein>
<dbReference type="AlphaFoldDB" id="A0A6J1FK26"/>
<accession>A0A6J1FK26</accession>
<dbReference type="PROSITE" id="PS51005">
    <property type="entry name" value="NAC"/>
    <property type="match status" value="1"/>
</dbReference>
<dbReference type="InterPro" id="IPR003441">
    <property type="entry name" value="NAC-dom"/>
</dbReference>
<feature type="compositionally biased region" description="Low complexity" evidence="5">
    <location>
        <begin position="254"/>
        <end position="269"/>
    </location>
</feature>
<dbReference type="InterPro" id="IPR036093">
    <property type="entry name" value="NAC_dom_sf"/>
</dbReference>
<dbReference type="FunFam" id="2.170.150.80:FF:000006">
    <property type="entry name" value="NAC domain-containing protein 100-like"/>
    <property type="match status" value="1"/>
</dbReference>
<evidence type="ECO:0000256" key="2">
    <source>
        <dbReference type="ARBA" id="ARBA00023125"/>
    </source>
</evidence>
<evidence type="ECO:0000313" key="8">
    <source>
        <dbReference type="RefSeq" id="XP_022940597.1"/>
    </source>
</evidence>
<reference evidence="8" key="1">
    <citation type="submission" date="2025-08" db="UniProtKB">
        <authorList>
            <consortium name="RefSeq"/>
        </authorList>
    </citation>
    <scope>IDENTIFICATION</scope>
    <source>
        <tissue evidence="8">Young leaves</tissue>
    </source>
</reference>
<evidence type="ECO:0000259" key="6">
    <source>
        <dbReference type="PROSITE" id="PS51005"/>
    </source>
</evidence>
<evidence type="ECO:0000256" key="4">
    <source>
        <dbReference type="ARBA" id="ARBA00023242"/>
    </source>
</evidence>
<evidence type="ECO:0000256" key="1">
    <source>
        <dbReference type="ARBA" id="ARBA00023015"/>
    </source>
</evidence>
<dbReference type="RefSeq" id="XP_022940597.1">
    <property type="nucleotide sequence ID" value="XM_023084829.1"/>
</dbReference>
<dbReference type="KEGG" id="cmos:111446145"/>
<keyword evidence="4" id="KW-0539">Nucleus</keyword>
<dbReference type="Gene3D" id="2.170.150.80">
    <property type="entry name" value="NAC domain"/>
    <property type="match status" value="1"/>
</dbReference>
<dbReference type="SUPFAM" id="SSF101941">
    <property type="entry name" value="NAC domain"/>
    <property type="match status" value="1"/>
</dbReference>
<evidence type="ECO:0000313" key="7">
    <source>
        <dbReference type="Proteomes" id="UP000504609"/>
    </source>
</evidence>
<keyword evidence="3" id="KW-0804">Transcription</keyword>
<proteinExistence type="predicted"/>
<feature type="compositionally biased region" description="Pro residues" evidence="5">
    <location>
        <begin position="270"/>
        <end position="280"/>
    </location>
</feature>
<sequence length="445" mass="49884">MMAMEQILSELNGEELNEQGLPPGFRFHPTDEELITFYLASKVFKGSFCGVEIAEVDLNRCEPWELPDVAKMGEREWYFYSLRDRKYPTGLRTNRATGAGYWKATGKDREVYSASNGSLLGMKKTLVFYRGRAPRGEKTKWVMHEYRLDGHFSYRHACKEEWVICRIFHKNGEKKNPMFPCHAYLLESAAAAALSSSTTSNSLPPLLETTPTTLIECQSQAAMQAFQNPFQIHQPPESDLKSFVSSVVSQSNLLSSNEQPLQQQQQPPYSHKPPPPPPPISINTISITTNNINPIANANSNTYTPSASSSSSSSSLLPSILFKSLLSHQDSTVLLKQQQQQQHQQQQCDVFKQFKAEASFTTHFEPAEANSDFMDMMKMQPNPPSYHQHPMSFEMECSSPPAAAAEVSVHDISTSIAFTKAGYQTMLDPHINIVHAHGESWPLDA</sequence>
<keyword evidence="7" id="KW-1185">Reference proteome</keyword>
<dbReference type="PANTHER" id="PTHR31744">
    <property type="entry name" value="PROTEIN CUP-SHAPED COTYLEDON 2-RELATED"/>
    <property type="match status" value="1"/>
</dbReference>
<gene>
    <name evidence="8" type="primary">LOC111446145</name>
</gene>
<dbReference type="PANTHER" id="PTHR31744:SF86">
    <property type="entry name" value="PROTEIN CUP-SHAPED COTYLEDON 3"/>
    <property type="match status" value="1"/>
</dbReference>
<dbReference type="GO" id="GO:0000976">
    <property type="term" value="F:transcription cis-regulatory region binding"/>
    <property type="evidence" value="ECO:0007669"/>
    <property type="project" value="UniProtKB-ARBA"/>
</dbReference>
<evidence type="ECO:0000256" key="5">
    <source>
        <dbReference type="SAM" id="MobiDB-lite"/>
    </source>
</evidence>
<name>A0A6J1FK26_CUCMO</name>